<proteinExistence type="predicted"/>
<evidence type="ECO:0008006" key="3">
    <source>
        <dbReference type="Google" id="ProtNLM"/>
    </source>
</evidence>
<accession>A0ABR9PA92</accession>
<evidence type="ECO:0000313" key="1">
    <source>
        <dbReference type="EMBL" id="MBE3000754.1"/>
    </source>
</evidence>
<dbReference type="EMBL" id="JADBGI010000017">
    <property type="protein sequence ID" value="MBE3000754.1"/>
    <property type="molecule type" value="Genomic_DNA"/>
</dbReference>
<name>A0ABR9PA92_9ACTN</name>
<keyword evidence="2" id="KW-1185">Reference proteome</keyword>
<sequence length="290" mass="32692">METEEHLPARLPDHDALLARAAELREHLHPAAVLAERSAAYVWGVDAFPDRRDAAEQVQHVCLPPHARNPARPSVRVHRVRLEPDEHTRVSDVPVTVPLRTALDCAVYARSLYLATGLVDRFLAAGLVGVEELAAQSGRTRSWRARERLERVLALASPASQSQPESWARVLFREAGLPPPTPQCPVSTARGLFHADLGWPHQTTVVEFDSVRHHHTLEQRRQDGQRWRAMVRAGWAVVSVNLHDLGPGAGALVLRLRRVLQARGWWCTPPEAERLDRSLWRLRRRAPVLR</sequence>
<organism evidence="1 2">
    <name type="scientific">Nocardiopsis coralli</name>
    <dbReference type="NCBI Taxonomy" id="2772213"/>
    <lineage>
        <taxon>Bacteria</taxon>
        <taxon>Bacillati</taxon>
        <taxon>Actinomycetota</taxon>
        <taxon>Actinomycetes</taxon>
        <taxon>Streptosporangiales</taxon>
        <taxon>Nocardiopsidaceae</taxon>
        <taxon>Nocardiopsis</taxon>
    </lineage>
</organism>
<dbReference type="Proteomes" id="UP000806528">
    <property type="component" value="Unassembled WGS sequence"/>
</dbReference>
<protein>
    <recommendedName>
        <fullName evidence="3">DUF559 domain-containing protein</fullName>
    </recommendedName>
</protein>
<evidence type="ECO:0000313" key="2">
    <source>
        <dbReference type="Proteomes" id="UP000806528"/>
    </source>
</evidence>
<dbReference type="RefSeq" id="WP_193123359.1">
    <property type="nucleotide sequence ID" value="NZ_JADBGI010000017.1"/>
</dbReference>
<gene>
    <name evidence="1" type="ORF">IDM40_18925</name>
</gene>
<reference evidence="1 2" key="1">
    <citation type="submission" date="2020-09" db="EMBL/GenBank/DDBJ databases">
        <title>Diversity and distribution of actinomycetes associated with coral in the coast of Hainan.</title>
        <authorList>
            <person name="Li F."/>
        </authorList>
    </citation>
    <scope>NUCLEOTIDE SEQUENCE [LARGE SCALE GENOMIC DNA]</scope>
    <source>
        <strain evidence="1 2">HNM0947</strain>
    </source>
</reference>
<comment type="caution">
    <text evidence="1">The sequence shown here is derived from an EMBL/GenBank/DDBJ whole genome shotgun (WGS) entry which is preliminary data.</text>
</comment>